<evidence type="ECO:0000256" key="3">
    <source>
        <dbReference type="ARBA" id="ARBA00022989"/>
    </source>
</evidence>
<feature type="domain" description="RDD" evidence="6">
    <location>
        <begin position="31"/>
        <end position="168"/>
    </location>
</feature>
<gene>
    <name evidence="7" type="ORF">EBB_02340</name>
</gene>
<accession>A0ABR9D8H3</accession>
<dbReference type="EMBL" id="JACXST010000001">
    <property type="protein sequence ID" value="MBD9359404.1"/>
    <property type="molecule type" value="Genomic_DNA"/>
</dbReference>
<evidence type="ECO:0000256" key="2">
    <source>
        <dbReference type="ARBA" id="ARBA00022692"/>
    </source>
</evidence>
<comment type="subcellular location">
    <subcellularLocation>
        <location evidence="1">Membrane</location>
        <topology evidence="1">Multi-pass membrane protein</topology>
    </subcellularLocation>
</comment>
<evidence type="ECO:0000259" key="6">
    <source>
        <dbReference type="Pfam" id="PF06271"/>
    </source>
</evidence>
<dbReference type="Proteomes" id="UP000641152">
    <property type="component" value="Unassembled WGS sequence"/>
</dbReference>
<proteinExistence type="predicted"/>
<dbReference type="InterPro" id="IPR010432">
    <property type="entry name" value="RDD"/>
</dbReference>
<evidence type="ECO:0000256" key="5">
    <source>
        <dbReference type="SAM" id="Phobius"/>
    </source>
</evidence>
<name>A0ABR9D8H3_9GAMM</name>
<feature type="transmembrane region" description="Helical" evidence="5">
    <location>
        <begin position="83"/>
        <end position="102"/>
    </location>
</feature>
<comment type="caution">
    <text evidence="7">The sequence shown here is derived from an EMBL/GenBank/DDBJ whole genome shotgun (WGS) entry which is preliminary data.</text>
</comment>
<sequence>MMNNTPNKPGSFQDYLCIQSADGMDYQLEIAGMGARTYAFVIDWHIRLLLAISWLAICGLAFFNWEEIRNVFKPGHPGDTGLVLILPTLLIYFLYHPVLEILMAGRTPGKRMTGVRLVDLQGHTPGIGALLLRNVFRLIDSLPGFYFLGLVAVALTGKHQRIGDLAAGLVLVYDNVDKTHSLQQISTLTLHSRLSGDDQTLLLDLLKRWDELASERRILFATQFLSRIGRDIPEASGRHTQEQALKRALKSLLSKS</sequence>
<keyword evidence="3 5" id="KW-1133">Transmembrane helix</keyword>
<keyword evidence="2 5" id="KW-0812">Transmembrane</keyword>
<dbReference type="PANTHER" id="PTHR38480">
    <property type="entry name" value="SLR0254 PROTEIN"/>
    <property type="match status" value="1"/>
</dbReference>
<organism evidence="7 8">
    <name type="scientific">Methylomonas fluvii</name>
    <dbReference type="NCBI Taxonomy" id="1854564"/>
    <lineage>
        <taxon>Bacteria</taxon>
        <taxon>Pseudomonadati</taxon>
        <taxon>Pseudomonadota</taxon>
        <taxon>Gammaproteobacteria</taxon>
        <taxon>Methylococcales</taxon>
        <taxon>Methylococcaceae</taxon>
        <taxon>Methylomonas</taxon>
    </lineage>
</organism>
<protein>
    <submittedName>
        <fullName evidence="7">RDD family protein</fullName>
    </submittedName>
</protein>
<keyword evidence="4 5" id="KW-0472">Membrane</keyword>
<evidence type="ECO:0000313" key="8">
    <source>
        <dbReference type="Proteomes" id="UP000641152"/>
    </source>
</evidence>
<evidence type="ECO:0000313" key="7">
    <source>
        <dbReference type="EMBL" id="MBD9359404.1"/>
    </source>
</evidence>
<dbReference type="RefSeq" id="WP_192392294.1">
    <property type="nucleotide sequence ID" value="NZ_CAJHIU010000001.1"/>
</dbReference>
<dbReference type="Pfam" id="PF06271">
    <property type="entry name" value="RDD"/>
    <property type="match status" value="1"/>
</dbReference>
<keyword evidence="8" id="KW-1185">Reference proteome</keyword>
<reference evidence="7 8" key="1">
    <citation type="submission" date="2020-09" db="EMBL/GenBank/DDBJ databases">
        <title>Methylomonas albis sp. nov. and Methylomonas fluvii sp. nov.: Two cold-adapted methanotrophs from the River Elbe and an amended description of Methylovulum psychrotolerans strain Eb1.</title>
        <authorList>
            <person name="Bussmann I.K."/>
            <person name="Klings K.-W."/>
            <person name="Warnstedt J."/>
            <person name="Hoppert M."/>
            <person name="Saborowski A."/>
            <person name="Horn F."/>
            <person name="Liebner S."/>
        </authorList>
    </citation>
    <scope>NUCLEOTIDE SEQUENCE [LARGE SCALE GENOMIC DNA]</scope>
    <source>
        <strain evidence="7 8">EbB</strain>
    </source>
</reference>
<dbReference type="PANTHER" id="PTHR38480:SF1">
    <property type="entry name" value="SLR0254 PROTEIN"/>
    <property type="match status" value="1"/>
</dbReference>
<evidence type="ECO:0000256" key="1">
    <source>
        <dbReference type="ARBA" id="ARBA00004141"/>
    </source>
</evidence>
<feature type="transmembrane region" description="Helical" evidence="5">
    <location>
        <begin position="44"/>
        <end position="63"/>
    </location>
</feature>
<evidence type="ECO:0000256" key="4">
    <source>
        <dbReference type="ARBA" id="ARBA00023136"/>
    </source>
</evidence>